<comment type="caution">
    <text evidence="2">The sequence shown here is derived from an EMBL/GenBank/DDBJ whole genome shotgun (WGS) entry which is preliminary data.</text>
</comment>
<gene>
    <name evidence="2" type="ORF">PanWU01x14_334040</name>
</gene>
<dbReference type="AlphaFoldDB" id="A0A2P5AGP1"/>
<proteinExistence type="predicted"/>
<evidence type="ECO:0000313" key="3">
    <source>
        <dbReference type="Proteomes" id="UP000237105"/>
    </source>
</evidence>
<dbReference type="EMBL" id="JXTB01000599">
    <property type="protein sequence ID" value="PON35716.1"/>
    <property type="molecule type" value="Genomic_DNA"/>
</dbReference>
<accession>A0A2P5AGP1</accession>
<feature type="non-terminal residue" evidence="2">
    <location>
        <position position="1"/>
    </location>
</feature>
<reference evidence="3" key="1">
    <citation type="submission" date="2016-06" db="EMBL/GenBank/DDBJ databases">
        <title>Parallel loss of symbiosis genes in relatives of nitrogen-fixing non-legume Parasponia.</title>
        <authorList>
            <person name="Van Velzen R."/>
            <person name="Holmer R."/>
            <person name="Bu F."/>
            <person name="Rutten L."/>
            <person name="Van Zeijl A."/>
            <person name="Liu W."/>
            <person name="Santuari L."/>
            <person name="Cao Q."/>
            <person name="Sharma T."/>
            <person name="Shen D."/>
            <person name="Roswanjaya Y."/>
            <person name="Wardhani T."/>
            <person name="Kalhor M.S."/>
            <person name="Jansen J."/>
            <person name="Van den Hoogen J."/>
            <person name="Gungor B."/>
            <person name="Hartog M."/>
            <person name="Hontelez J."/>
            <person name="Verver J."/>
            <person name="Yang W.-C."/>
            <person name="Schijlen E."/>
            <person name="Repin R."/>
            <person name="Schilthuizen M."/>
            <person name="Schranz E."/>
            <person name="Heidstra R."/>
            <person name="Miyata K."/>
            <person name="Fedorova E."/>
            <person name="Kohlen W."/>
            <person name="Bisseling T."/>
            <person name="Smit S."/>
            <person name="Geurts R."/>
        </authorList>
    </citation>
    <scope>NUCLEOTIDE SEQUENCE [LARGE SCALE GENOMIC DNA]</scope>
    <source>
        <strain evidence="3">cv. WU1-14</strain>
    </source>
</reference>
<evidence type="ECO:0000313" key="2">
    <source>
        <dbReference type="EMBL" id="PON35716.1"/>
    </source>
</evidence>
<protein>
    <submittedName>
        <fullName evidence="2">Uncharacterized protein</fullName>
    </submittedName>
</protein>
<evidence type="ECO:0000256" key="1">
    <source>
        <dbReference type="SAM" id="MobiDB-lite"/>
    </source>
</evidence>
<organism evidence="2 3">
    <name type="scientific">Parasponia andersonii</name>
    <name type="common">Sponia andersonii</name>
    <dbReference type="NCBI Taxonomy" id="3476"/>
    <lineage>
        <taxon>Eukaryota</taxon>
        <taxon>Viridiplantae</taxon>
        <taxon>Streptophyta</taxon>
        <taxon>Embryophyta</taxon>
        <taxon>Tracheophyta</taxon>
        <taxon>Spermatophyta</taxon>
        <taxon>Magnoliopsida</taxon>
        <taxon>eudicotyledons</taxon>
        <taxon>Gunneridae</taxon>
        <taxon>Pentapetalae</taxon>
        <taxon>rosids</taxon>
        <taxon>fabids</taxon>
        <taxon>Rosales</taxon>
        <taxon>Cannabaceae</taxon>
        <taxon>Parasponia</taxon>
    </lineage>
</organism>
<dbReference type="Proteomes" id="UP000237105">
    <property type="component" value="Unassembled WGS sequence"/>
</dbReference>
<feature type="region of interest" description="Disordered" evidence="1">
    <location>
        <begin position="1"/>
        <end position="21"/>
    </location>
</feature>
<keyword evidence="3" id="KW-1185">Reference proteome</keyword>
<name>A0A2P5AGP1_PARAD</name>
<sequence length="101" mass="11876">HPPAIINYPEGTFQSNTDSTPKEKYYTTTTFSGLYDDESVFEFQEKKRDGRNTTMQSDIEQNMNINMASFEEIPIRRLPLMRKLRIKDLREELSCPQPLNQ</sequence>